<proteinExistence type="predicted"/>
<sequence>RQLGSTTPRLSRRSVPFSTVAKSKWKAMVVG</sequence>
<evidence type="ECO:0000313" key="1">
    <source>
        <dbReference type="EMBL" id="GFT67513.1"/>
    </source>
</evidence>
<gene>
    <name evidence="1" type="ORF">NPIL_650951</name>
</gene>
<keyword evidence="2" id="KW-1185">Reference proteome</keyword>
<accession>A0A8X6U259</accession>
<evidence type="ECO:0000313" key="2">
    <source>
        <dbReference type="Proteomes" id="UP000887013"/>
    </source>
</evidence>
<comment type="caution">
    <text evidence="1">The sequence shown here is derived from an EMBL/GenBank/DDBJ whole genome shotgun (WGS) entry which is preliminary data.</text>
</comment>
<dbReference type="Proteomes" id="UP000887013">
    <property type="component" value="Unassembled WGS sequence"/>
</dbReference>
<protein>
    <submittedName>
        <fullName evidence="1">Uncharacterized protein</fullName>
    </submittedName>
</protein>
<name>A0A8X6U259_NEPPI</name>
<reference evidence="1" key="1">
    <citation type="submission" date="2020-08" db="EMBL/GenBank/DDBJ databases">
        <title>Multicomponent nature underlies the extraordinary mechanical properties of spider dragline silk.</title>
        <authorList>
            <person name="Kono N."/>
            <person name="Nakamura H."/>
            <person name="Mori M."/>
            <person name="Yoshida Y."/>
            <person name="Ohtoshi R."/>
            <person name="Malay A.D."/>
            <person name="Moran D.A.P."/>
            <person name="Tomita M."/>
            <person name="Numata K."/>
            <person name="Arakawa K."/>
        </authorList>
    </citation>
    <scope>NUCLEOTIDE SEQUENCE</scope>
</reference>
<organism evidence="1 2">
    <name type="scientific">Nephila pilipes</name>
    <name type="common">Giant wood spider</name>
    <name type="synonym">Nephila maculata</name>
    <dbReference type="NCBI Taxonomy" id="299642"/>
    <lineage>
        <taxon>Eukaryota</taxon>
        <taxon>Metazoa</taxon>
        <taxon>Ecdysozoa</taxon>
        <taxon>Arthropoda</taxon>
        <taxon>Chelicerata</taxon>
        <taxon>Arachnida</taxon>
        <taxon>Araneae</taxon>
        <taxon>Araneomorphae</taxon>
        <taxon>Entelegynae</taxon>
        <taxon>Araneoidea</taxon>
        <taxon>Nephilidae</taxon>
        <taxon>Nephila</taxon>
    </lineage>
</organism>
<dbReference type="EMBL" id="BMAW01020315">
    <property type="protein sequence ID" value="GFT67513.1"/>
    <property type="molecule type" value="Genomic_DNA"/>
</dbReference>
<dbReference type="AlphaFoldDB" id="A0A8X6U259"/>
<feature type="non-terminal residue" evidence="1">
    <location>
        <position position="1"/>
    </location>
</feature>